<dbReference type="NCBIfam" id="NF041496">
    <property type="entry name" value="MobQ"/>
    <property type="match status" value="1"/>
</dbReference>
<evidence type="ECO:0000313" key="4">
    <source>
        <dbReference type="EMBL" id="EFU72913.1"/>
    </source>
</evidence>
<dbReference type="Pfam" id="PF03389">
    <property type="entry name" value="MobA_MobL"/>
    <property type="match status" value="1"/>
</dbReference>
<dbReference type="Gene3D" id="3.30.930.30">
    <property type="match status" value="1"/>
</dbReference>
<keyword evidence="2" id="KW-0184">Conjugation</keyword>
<name>E6LIQ8_ENTI1</name>
<dbReference type="STRING" id="888064.HMPREF9088_2248"/>
<feature type="domain" description="MobA/MobL protein" evidence="3">
    <location>
        <begin position="18"/>
        <end position="242"/>
    </location>
</feature>
<proteinExistence type="inferred from homology"/>
<sequence>MAIFHLSMTIAKREGGKRSLIAMASYRSGEKLYSELYEKTNLYNHRTIKPEAFISKPDYVPNEFLNRQTLWNKMELAEKQVNSQICREVNVALPIELNNTDQRSLIEEFVKDNFVSEGMIADVAIHRDDENNPHAHIMLTMREVDSEGNILNKRKKIPKLDENGNPVLLENGKIKMVSIKTNDWDRKSLVSEIRKDWADKVNQYLKARNIDQQITEKSHAEIGKKELPTIHEGFYSKKLEEKGVISELKRKI</sequence>
<organism evidence="4 5">
    <name type="scientific">Enterococcus italicus (strain DSM 15952 / CCUG 50447 / LMG 22039 / TP 1.5)</name>
    <dbReference type="NCBI Taxonomy" id="888064"/>
    <lineage>
        <taxon>Bacteria</taxon>
        <taxon>Bacillati</taxon>
        <taxon>Bacillota</taxon>
        <taxon>Bacilli</taxon>
        <taxon>Lactobacillales</taxon>
        <taxon>Enterococcaceae</taxon>
        <taxon>Enterococcus</taxon>
    </lineage>
</organism>
<comment type="caution">
    <text evidence="4">The sequence shown here is derived from an EMBL/GenBank/DDBJ whole genome shotgun (WGS) entry which is preliminary data.</text>
</comment>
<dbReference type="InterPro" id="IPR005053">
    <property type="entry name" value="MobA_MobL"/>
</dbReference>
<dbReference type="HOGENOM" id="CLU_025383_1_1_9"/>
<comment type="similarity">
    <text evidence="1">Belongs to the MobA/MobL family.</text>
</comment>
<evidence type="ECO:0000256" key="1">
    <source>
        <dbReference type="ARBA" id="ARBA00010873"/>
    </source>
</evidence>
<protein>
    <submittedName>
        <fullName evidence="4">MobA/MobL family protein</fullName>
    </submittedName>
</protein>
<keyword evidence="5" id="KW-1185">Reference proteome</keyword>
<evidence type="ECO:0000313" key="5">
    <source>
        <dbReference type="Proteomes" id="UP000010296"/>
    </source>
</evidence>
<dbReference type="eggNOG" id="COG0507">
    <property type="taxonomic scope" value="Bacteria"/>
</dbReference>
<dbReference type="Proteomes" id="UP000010296">
    <property type="component" value="Unassembled WGS sequence"/>
</dbReference>
<dbReference type="EMBL" id="AEPV01000091">
    <property type="protein sequence ID" value="EFU72913.1"/>
    <property type="molecule type" value="Genomic_DNA"/>
</dbReference>
<dbReference type="RefSeq" id="WP_007209302.1">
    <property type="nucleotide sequence ID" value="NZ_GL622243.1"/>
</dbReference>
<evidence type="ECO:0000259" key="3">
    <source>
        <dbReference type="Pfam" id="PF03389"/>
    </source>
</evidence>
<gene>
    <name evidence="4" type="ORF">HMPREF9088_2248</name>
</gene>
<reference evidence="4 5" key="1">
    <citation type="submission" date="2010-12" db="EMBL/GenBank/DDBJ databases">
        <authorList>
            <person name="Muzny D."/>
            <person name="Qin X."/>
            <person name="Deng J."/>
            <person name="Jiang H."/>
            <person name="Liu Y."/>
            <person name="Qu J."/>
            <person name="Song X.-Z."/>
            <person name="Zhang L."/>
            <person name="Thornton R."/>
            <person name="Coyle M."/>
            <person name="Francisco L."/>
            <person name="Jackson L."/>
            <person name="Javaid M."/>
            <person name="Korchina V."/>
            <person name="Kovar C."/>
            <person name="Mata R."/>
            <person name="Mathew T."/>
            <person name="Ngo R."/>
            <person name="Nguyen L."/>
            <person name="Nguyen N."/>
            <person name="Okwuonu G."/>
            <person name="Ongeri F."/>
            <person name="Pham C."/>
            <person name="Simmons D."/>
            <person name="Wilczek-Boney K."/>
            <person name="Hale W."/>
            <person name="Jakkamsetti A."/>
            <person name="Pham P."/>
            <person name="Ruth R."/>
            <person name="San Lucas F."/>
            <person name="Warren J."/>
            <person name="Zhang J."/>
            <person name="Zhao Z."/>
            <person name="Zhou C."/>
            <person name="Zhu D."/>
            <person name="Lee S."/>
            <person name="Bess C."/>
            <person name="Blankenburg K."/>
            <person name="Forbes L."/>
            <person name="Fu Q."/>
            <person name="Gubbala S."/>
            <person name="Hirani K."/>
            <person name="Jayaseelan J.C."/>
            <person name="Lara F."/>
            <person name="Munidasa M."/>
            <person name="Palculict T."/>
            <person name="Patil S."/>
            <person name="Pu L.-L."/>
            <person name="Saada N."/>
            <person name="Tang L."/>
            <person name="Weissenberger G."/>
            <person name="Zhu Y."/>
            <person name="Hemphill L."/>
            <person name="Shang Y."/>
            <person name="Youmans B."/>
            <person name="Ayvaz T."/>
            <person name="Ross M."/>
            <person name="Santibanez J."/>
            <person name="Aqrawi P."/>
            <person name="Gross S."/>
            <person name="Joshi V."/>
            <person name="Fowler G."/>
            <person name="Nazareth L."/>
            <person name="Reid J."/>
            <person name="Worley K."/>
            <person name="Petrosino J."/>
            <person name="Highlander S."/>
            <person name="Gibbs R."/>
        </authorList>
    </citation>
    <scope>NUCLEOTIDE SEQUENCE [LARGE SCALE GENOMIC DNA]</scope>
    <source>
        <strain evidence="5">DSM 15952 / CCUG 50447 / LMG 22039 / TP 1.5</strain>
    </source>
</reference>
<evidence type="ECO:0000256" key="2">
    <source>
        <dbReference type="ARBA" id="ARBA00022971"/>
    </source>
</evidence>
<accession>E6LIQ8</accession>
<dbReference type="AlphaFoldDB" id="E6LIQ8"/>